<evidence type="ECO:0000256" key="4">
    <source>
        <dbReference type="SAM" id="MobiDB-lite"/>
    </source>
</evidence>
<dbReference type="EMBL" id="JAURUE010000001">
    <property type="protein sequence ID" value="MDP9607905.1"/>
    <property type="molecule type" value="Genomic_DNA"/>
</dbReference>
<dbReference type="RefSeq" id="WP_307109917.1">
    <property type="nucleotide sequence ID" value="NZ_JAURUE010000001.1"/>
</dbReference>
<accession>A0ABT9KHM1</accession>
<evidence type="ECO:0000313" key="7">
    <source>
        <dbReference type="Proteomes" id="UP001234880"/>
    </source>
</evidence>
<evidence type="ECO:0000256" key="3">
    <source>
        <dbReference type="ARBA" id="ARBA00022839"/>
    </source>
</evidence>
<dbReference type="SUPFAM" id="SSF53098">
    <property type="entry name" value="Ribonuclease H-like"/>
    <property type="match status" value="1"/>
</dbReference>
<keyword evidence="7" id="KW-1185">Reference proteome</keyword>
<evidence type="ECO:0000256" key="2">
    <source>
        <dbReference type="ARBA" id="ARBA00022801"/>
    </source>
</evidence>
<protein>
    <submittedName>
        <fullName evidence="6">DNA polymerase III epsilon subunit-like protein</fullName>
    </submittedName>
</protein>
<dbReference type="InterPro" id="IPR036397">
    <property type="entry name" value="RNaseH_sf"/>
</dbReference>
<evidence type="ECO:0000259" key="5">
    <source>
        <dbReference type="SMART" id="SM00479"/>
    </source>
</evidence>
<feature type="domain" description="Exonuclease" evidence="5">
    <location>
        <begin position="336"/>
        <end position="492"/>
    </location>
</feature>
<feature type="region of interest" description="Disordered" evidence="4">
    <location>
        <begin position="1"/>
        <end position="33"/>
    </location>
</feature>
<dbReference type="SMART" id="SM00479">
    <property type="entry name" value="EXOIII"/>
    <property type="match status" value="1"/>
</dbReference>
<reference evidence="6 7" key="1">
    <citation type="submission" date="2023-07" db="EMBL/GenBank/DDBJ databases">
        <title>Sequencing the genomes of 1000 actinobacteria strains.</title>
        <authorList>
            <person name="Klenk H.-P."/>
        </authorList>
    </citation>
    <scope>NUCLEOTIDE SEQUENCE [LARGE SCALE GENOMIC DNA]</scope>
    <source>
        <strain evidence="6 7">DSM 41600</strain>
    </source>
</reference>
<sequence length="508" mass="56254">MLLDKTTRMTELPGDAPMTDTAVETAPNETAAPEETLPEALGARRIAALLAERLSVPVAADDIEQLVELNHLEVTDWYKRWPLYSTEAAVALDPDLVKRLVAERTAWLEVSVTRDEAVKRIGWHWRDIARMGDEGRVKVGRFGRYLTADIDRLPVEAEGERHVTGQTAAEELEIRYPTDLRYVEAAGWLAPVTTVERPVGTGRYRTVTVPLYRLADVRAVREIPDVDWESVRGLPKGAPSPLRAYAAKAPTRADVVRCFAQALADRHGVTVWAWCSPYTGGWELDWERRDGAPTKKDVTAELAADPAASSYTDEITLCPKWGRITRRARALLKPGAAVVLDTETTDLYGRTVEVAVVDAASGKKLMDTLVQPEASISPGAYWVHGISDEDLVTADARTFDKIIPRLRKVTRNRVICAYNEEFDRTVVTNDALRVGKRPMHLADGDNWFCLMTSYAAWLGSGRWLRLGGSHRALGDALAARDVLVEMSKGRGFAFSEGGSKPNPRVEQS</sequence>
<dbReference type="InterPro" id="IPR012337">
    <property type="entry name" value="RNaseH-like_sf"/>
</dbReference>
<dbReference type="PANTHER" id="PTHR30231:SF4">
    <property type="entry name" value="PROTEIN NEN2"/>
    <property type="match status" value="1"/>
</dbReference>
<keyword evidence="2" id="KW-0378">Hydrolase</keyword>
<proteinExistence type="predicted"/>
<gene>
    <name evidence="6" type="ORF">JOF35_000182</name>
</gene>
<dbReference type="InterPro" id="IPR013520">
    <property type="entry name" value="Ribonucl_H"/>
</dbReference>
<dbReference type="Pfam" id="PF00929">
    <property type="entry name" value="RNase_T"/>
    <property type="match status" value="1"/>
</dbReference>
<keyword evidence="3" id="KW-0269">Exonuclease</keyword>
<evidence type="ECO:0000313" key="6">
    <source>
        <dbReference type="EMBL" id="MDP9607905.1"/>
    </source>
</evidence>
<organism evidence="6 7">
    <name type="scientific">Streptomyces demainii</name>
    <dbReference type="NCBI Taxonomy" id="588122"/>
    <lineage>
        <taxon>Bacteria</taxon>
        <taxon>Bacillati</taxon>
        <taxon>Actinomycetota</taxon>
        <taxon>Actinomycetes</taxon>
        <taxon>Kitasatosporales</taxon>
        <taxon>Streptomycetaceae</taxon>
        <taxon>Streptomyces</taxon>
    </lineage>
</organism>
<feature type="compositionally biased region" description="Low complexity" evidence="4">
    <location>
        <begin position="21"/>
        <end position="33"/>
    </location>
</feature>
<keyword evidence="1" id="KW-0540">Nuclease</keyword>
<name>A0ABT9KHM1_9ACTN</name>
<comment type="caution">
    <text evidence="6">The sequence shown here is derived from an EMBL/GenBank/DDBJ whole genome shotgun (WGS) entry which is preliminary data.</text>
</comment>
<evidence type="ECO:0000256" key="1">
    <source>
        <dbReference type="ARBA" id="ARBA00022722"/>
    </source>
</evidence>
<dbReference type="PANTHER" id="PTHR30231">
    <property type="entry name" value="DNA POLYMERASE III SUBUNIT EPSILON"/>
    <property type="match status" value="1"/>
</dbReference>
<dbReference type="Gene3D" id="3.30.420.10">
    <property type="entry name" value="Ribonuclease H-like superfamily/Ribonuclease H"/>
    <property type="match status" value="1"/>
</dbReference>
<dbReference type="CDD" id="cd06127">
    <property type="entry name" value="DEDDh"/>
    <property type="match status" value="1"/>
</dbReference>
<dbReference type="Proteomes" id="UP001234880">
    <property type="component" value="Unassembled WGS sequence"/>
</dbReference>